<dbReference type="Proteomes" id="UP000078460">
    <property type="component" value="Unassembled WGS sequence"/>
</dbReference>
<dbReference type="PANTHER" id="PTHR23088">
    <property type="entry name" value="NITRILASE-RELATED"/>
    <property type="match status" value="1"/>
</dbReference>
<dbReference type="PROSITE" id="PS50263">
    <property type="entry name" value="CN_HYDROLASE"/>
    <property type="match status" value="1"/>
</dbReference>
<protein>
    <submittedName>
        <fullName evidence="1">Nitrilase</fullName>
    </submittedName>
</protein>
<dbReference type="PANTHER" id="PTHR23088:SF27">
    <property type="entry name" value="DEAMINATED GLUTATHIONE AMIDASE"/>
    <property type="match status" value="1"/>
</dbReference>
<dbReference type="EMBL" id="LQCK02000002">
    <property type="protein sequence ID" value="KZB96544.1"/>
    <property type="molecule type" value="Genomic_DNA"/>
</dbReference>
<organism evidence="1 2">
    <name type="scientific">Sphingomonas melonis TY</name>
    <dbReference type="NCBI Taxonomy" id="621456"/>
    <lineage>
        <taxon>Bacteria</taxon>
        <taxon>Pseudomonadati</taxon>
        <taxon>Pseudomonadota</taxon>
        <taxon>Alphaproteobacteria</taxon>
        <taxon>Sphingomonadales</taxon>
        <taxon>Sphingomonadaceae</taxon>
        <taxon>Sphingomonas</taxon>
    </lineage>
</organism>
<reference evidence="1" key="1">
    <citation type="submission" date="2016-03" db="EMBL/GenBank/DDBJ databases">
        <title>Sphingomonas melonis TY, whole genome shotgun sequencing.</title>
        <authorList>
            <person name="Wang H."/>
            <person name="Zhu P."/>
        </authorList>
    </citation>
    <scope>NUCLEOTIDE SEQUENCE [LARGE SCALE GENOMIC DNA]</scope>
    <source>
        <strain evidence="1">TY</strain>
    </source>
</reference>
<evidence type="ECO:0000313" key="1">
    <source>
        <dbReference type="EMBL" id="KZB96544.1"/>
    </source>
</evidence>
<keyword evidence="2" id="KW-1185">Reference proteome</keyword>
<dbReference type="Pfam" id="PF00795">
    <property type="entry name" value="CN_hydrolase"/>
    <property type="match status" value="1"/>
</dbReference>
<sequence length="289" mass="30309">MRAAGSIRCSPADVTPVLIALLQMTSGIDPAVNAADLRHGIAAAKANGAGMVFAPEMAGLLDRDRARAAASMRAEGDDPVLATVREAAAKAGLWVQLGSLAIRRDDGRLANRSFVIDDTGAIRARYDKLHLFDADLPTGESWRESASYAPGDTAMVVDTPLGGMGLSICYDLRFAGLYASLAQAGATMLSIPAAFTRPTGAAHWHALLRARAIETGCFVVAAAQAGAHADGRATYGHSLVVDPWGDVLLDMGEARGLGFAEVDPARVADVRARMPVLQHHRPIPPVVRA</sequence>
<dbReference type="RefSeq" id="WP_017979351.1">
    <property type="nucleotide sequence ID" value="NZ_CP017578.1"/>
</dbReference>
<dbReference type="InterPro" id="IPR045254">
    <property type="entry name" value="Nit1/2_C-N_Hydrolase"/>
</dbReference>
<dbReference type="SUPFAM" id="SSF56317">
    <property type="entry name" value="Carbon-nitrogen hydrolase"/>
    <property type="match status" value="1"/>
</dbReference>
<dbReference type="STRING" id="621456.BJP26_11060"/>
<dbReference type="GeneID" id="93798109"/>
<dbReference type="OrthoDB" id="9811121at2"/>
<name>A0A175Y6Q3_9SPHN</name>
<dbReference type="InterPro" id="IPR003010">
    <property type="entry name" value="C-N_Hydrolase"/>
</dbReference>
<gene>
    <name evidence="1" type="ORF">AVM11_12645</name>
</gene>
<dbReference type="InterPro" id="IPR036526">
    <property type="entry name" value="C-N_Hydrolase_sf"/>
</dbReference>
<accession>A0A175Y6Q3</accession>
<dbReference type="Gene3D" id="3.60.110.10">
    <property type="entry name" value="Carbon-nitrogen hydrolase"/>
    <property type="match status" value="1"/>
</dbReference>
<comment type="caution">
    <text evidence="1">The sequence shown here is derived from an EMBL/GenBank/DDBJ whole genome shotgun (WGS) entry which is preliminary data.</text>
</comment>
<proteinExistence type="predicted"/>
<dbReference type="AlphaFoldDB" id="A0A175Y6Q3"/>
<dbReference type="KEGG" id="smy:BJP26_11060"/>
<dbReference type="GO" id="GO:0016811">
    <property type="term" value="F:hydrolase activity, acting on carbon-nitrogen (but not peptide) bonds, in linear amides"/>
    <property type="evidence" value="ECO:0007669"/>
    <property type="project" value="InterPro"/>
</dbReference>
<dbReference type="CDD" id="cd07572">
    <property type="entry name" value="nit"/>
    <property type="match status" value="1"/>
</dbReference>
<evidence type="ECO:0000313" key="2">
    <source>
        <dbReference type="Proteomes" id="UP000078460"/>
    </source>
</evidence>